<dbReference type="AlphaFoldDB" id="A0A9W8CJ09"/>
<gene>
    <name evidence="1" type="ORF">LPJ64_003141</name>
</gene>
<accession>A0A9W8CJ09</accession>
<sequence>LSSIKTLQIIICRPVDPLMFYETMGGYLGTNQLYDFCRLSLHNMGFAFEPSLVNWASVTWFSIDLIHFATLVDVLERMPRLSNVDVGRMAFDQADGFDVFEYPHLQIALPLCPVLTTLRIERFCRSVPLAAMAACISHLVGRMPELEAFITMDDDMSSLINPTSHMMQ</sequence>
<evidence type="ECO:0000313" key="2">
    <source>
        <dbReference type="Proteomes" id="UP001145021"/>
    </source>
</evidence>
<keyword evidence="2" id="KW-1185">Reference proteome</keyword>
<proteinExistence type="predicted"/>
<evidence type="ECO:0000313" key="1">
    <source>
        <dbReference type="EMBL" id="KAJ1645241.1"/>
    </source>
</evidence>
<protein>
    <submittedName>
        <fullName evidence="1">Uncharacterized protein</fullName>
    </submittedName>
</protein>
<dbReference type="EMBL" id="JANBOH010000116">
    <property type="protein sequence ID" value="KAJ1645241.1"/>
    <property type="molecule type" value="Genomic_DNA"/>
</dbReference>
<comment type="caution">
    <text evidence="1">The sequence shown here is derived from an EMBL/GenBank/DDBJ whole genome shotgun (WGS) entry which is preliminary data.</text>
</comment>
<name>A0A9W8CJ09_9FUNG</name>
<dbReference type="Proteomes" id="UP001145021">
    <property type="component" value="Unassembled WGS sequence"/>
</dbReference>
<reference evidence="1" key="1">
    <citation type="submission" date="2022-07" db="EMBL/GenBank/DDBJ databases">
        <title>Phylogenomic reconstructions and comparative analyses of Kickxellomycotina fungi.</title>
        <authorList>
            <person name="Reynolds N.K."/>
            <person name="Stajich J.E."/>
            <person name="Barry K."/>
            <person name="Grigoriev I.V."/>
            <person name="Crous P."/>
            <person name="Smith M.E."/>
        </authorList>
    </citation>
    <scope>NUCLEOTIDE SEQUENCE</scope>
    <source>
        <strain evidence="1">NBRC 105413</strain>
    </source>
</reference>
<organism evidence="1 2">
    <name type="scientific">Coemansia asiatica</name>
    <dbReference type="NCBI Taxonomy" id="1052880"/>
    <lineage>
        <taxon>Eukaryota</taxon>
        <taxon>Fungi</taxon>
        <taxon>Fungi incertae sedis</taxon>
        <taxon>Zoopagomycota</taxon>
        <taxon>Kickxellomycotina</taxon>
        <taxon>Kickxellomycetes</taxon>
        <taxon>Kickxellales</taxon>
        <taxon>Kickxellaceae</taxon>
        <taxon>Coemansia</taxon>
    </lineage>
</organism>
<feature type="non-terminal residue" evidence="1">
    <location>
        <position position="1"/>
    </location>
</feature>